<dbReference type="KEGG" id="sale:EPH95_02785"/>
<name>A0A514LEH4_9BACI</name>
<sequence>MSEEKINFRQIDVNEAMQLVLNKETHKLYFMNRVTLVDSREYRFELEDLRHKKWFKKEVVN</sequence>
<dbReference type="Proteomes" id="UP000319756">
    <property type="component" value="Chromosome"/>
</dbReference>
<proteinExistence type="predicted"/>
<accession>A0A514LEH4</accession>
<organism evidence="1 2">
    <name type="scientific">Salicibibacter halophilus</name>
    <dbReference type="NCBI Taxonomy" id="2502791"/>
    <lineage>
        <taxon>Bacteria</taxon>
        <taxon>Bacillati</taxon>
        <taxon>Bacillota</taxon>
        <taxon>Bacilli</taxon>
        <taxon>Bacillales</taxon>
        <taxon>Bacillaceae</taxon>
        <taxon>Salicibibacter</taxon>
    </lineage>
</organism>
<evidence type="ECO:0000313" key="2">
    <source>
        <dbReference type="Proteomes" id="UP000319756"/>
    </source>
</evidence>
<keyword evidence="2" id="KW-1185">Reference proteome</keyword>
<reference evidence="2" key="1">
    <citation type="submission" date="2019-01" db="EMBL/GenBank/DDBJ databases">
        <title>Genomic analysis of Salicibibacter sp. NKC3-5.</title>
        <authorList>
            <person name="Oh Y.J."/>
        </authorList>
    </citation>
    <scope>NUCLEOTIDE SEQUENCE [LARGE SCALE GENOMIC DNA]</scope>
    <source>
        <strain evidence="2">NKC3-5</strain>
    </source>
</reference>
<gene>
    <name evidence="1" type="ORF">EPH95_02785</name>
</gene>
<dbReference type="EMBL" id="CP035485">
    <property type="protein sequence ID" value="QDI90229.1"/>
    <property type="molecule type" value="Genomic_DNA"/>
</dbReference>
<dbReference type="RefSeq" id="WP_142087146.1">
    <property type="nucleotide sequence ID" value="NZ_CP035485.1"/>
</dbReference>
<protein>
    <submittedName>
        <fullName evidence="1">Uncharacterized protein</fullName>
    </submittedName>
</protein>
<evidence type="ECO:0000313" key="1">
    <source>
        <dbReference type="EMBL" id="QDI90229.1"/>
    </source>
</evidence>
<dbReference type="AlphaFoldDB" id="A0A514LEH4"/>